<evidence type="ECO:0000313" key="2">
    <source>
        <dbReference type="EMBL" id="VAX38041.1"/>
    </source>
</evidence>
<reference evidence="2" key="1">
    <citation type="submission" date="2018-06" db="EMBL/GenBank/DDBJ databases">
        <authorList>
            <person name="Zhirakovskaya E."/>
        </authorList>
    </citation>
    <scope>NUCLEOTIDE SEQUENCE</scope>
</reference>
<feature type="transmembrane region" description="Helical" evidence="1">
    <location>
        <begin position="16"/>
        <end position="36"/>
    </location>
</feature>
<evidence type="ECO:0000256" key="1">
    <source>
        <dbReference type="SAM" id="Phobius"/>
    </source>
</evidence>
<proteinExistence type="predicted"/>
<feature type="non-terminal residue" evidence="2">
    <location>
        <position position="43"/>
    </location>
</feature>
<sequence>MNNQQQLSVDRITKKLQIVTFTLVAGVVTVLGFVLVTSDQNAQ</sequence>
<name>A0A3B1DGM6_9ZZZZ</name>
<keyword evidence="1" id="KW-0812">Transmembrane</keyword>
<accession>A0A3B1DGM6</accession>
<keyword evidence="1" id="KW-1133">Transmembrane helix</keyword>
<protein>
    <submittedName>
        <fullName evidence="2">Uncharacterized protein</fullName>
    </submittedName>
</protein>
<dbReference type="AlphaFoldDB" id="A0A3B1DGM6"/>
<keyword evidence="1" id="KW-0472">Membrane</keyword>
<dbReference type="EMBL" id="UOGL01000160">
    <property type="protein sequence ID" value="VAX38041.1"/>
    <property type="molecule type" value="Genomic_DNA"/>
</dbReference>
<gene>
    <name evidence="2" type="ORF">MNBD_PLANCTO02-1254</name>
</gene>
<organism evidence="2">
    <name type="scientific">hydrothermal vent metagenome</name>
    <dbReference type="NCBI Taxonomy" id="652676"/>
    <lineage>
        <taxon>unclassified sequences</taxon>
        <taxon>metagenomes</taxon>
        <taxon>ecological metagenomes</taxon>
    </lineage>
</organism>